<feature type="region of interest" description="Disordered" evidence="1">
    <location>
        <begin position="1"/>
        <end position="139"/>
    </location>
</feature>
<dbReference type="AlphaFoldDB" id="A0AAV1YYM3"/>
<comment type="caution">
    <text evidence="2">The sequence shown here is derived from an EMBL/GenBank/DDBJ whole genome shotgun (WGS) entry which is preliminary data.</text>
</comment>
<organism evidence="2 3">
    <name type="scientific">Larinioides sclopetarius</name>
    <dbReference type="NCBI Taxonomy" id="280406"/>
    <lineage>
        <taxon>Eukaryota</taxon>
        <taxon>Metazoa</taxon>
        <taxon>Ecdysozoa</taxon>
        <taxon>Arthropoda</taxon>
        <taxon>Chelicerata</taxon>
        <taxon>Arachnida</taxon>
        <taxon>Araneae</taxon>
        <taxon>Araneomorphae</taxon>
        <taxon>Entelegynae</taxon>
        <taxon>Araneoidea</taxon>
        <taxon>Araneidae</taxon>
        <taxon>Larinioides</taxon>
    </lineage>
</organism>
<feature type="compositionally biased region" description="Polar residues" evidence="1">
    <location>
        <begin position="1"/>
        <end position="15"/>
    </location>
</feature>
<feature type="compositionally biased region" description="Polar residues" evidence="1">
    <location>
        <begin position="67"/>
        <end position="86"/>
    </location>
</feature>
<protein>
    <submittedName>
        <fullName evidence="2">Uncharacterized protein</fullName>
    </submittedName>
</protein>
<evidence type="ECO:0000256" key="1">
    <source>
        <dbReference type="SAM" id="MobiDB-lite"/>
    </source>
</evidence>
<reference evidence="2 3" key="1">
    <citation type="submission" date="2024-04" db="EMBL/GenBank/DDBJ databases">
        <authorList>
            <person name="Rising A."/>
            <person name="Reimegard J."/>
            <person name="Sonavane S."/>
            <person name="Akerstrom W."/>
            <person name="Nylinder S."/>
            <person name="Hedman E."/>
            <person name="Kallberg Y."/>
        </authorList>
    </citation>
    <scope>NUCLEOTIDE SEQUENCE [LARGE SCALE GENOMIC DNA]</scope>
</reference>
<dbReference type="Proteomes" id="UP001497382">
    <property type="component" value="Unassembled WGS sequence"/>
</dbReference>
<sequence>MASSPISTEQLNDNNGWEDEWESLETDPNVAKNTEKLRSYFPEQQDNDPFSSFQKKTNKVTEELPPTTESGDWNTDNWDSWESSAGTKKVESETTSESQLSKQEANRLAREEKRKLRMQQRQQGMQQRQPKKLGAQKLS</sequence>
<keyword evidence="3" id="KW-1185">Reference proteome</keyword>
<name>A0AAV1YYM3_9ARAC</name>
<evidence type="ECO:0000313" key="2">
    <source>
        <dbReference type="EMBL" id="CAL1263988.1"/>
    </source>
</evidence>
<proteinExistence type="predicted"/>
<feature type="compositionally biased region" description="Acidic residues" evidence="1">
    <location>
        <begin position="16"/>
        <end position="25"/>
    </location>
</feature>
<feature type="compositionally biased region" description="Low complexity" evidence="1">
    <location>
        <begin position="119"/>
        <end position="128"/>
    </location>
</feature>
<dbReference type="EMBL" id="CAXIEN010000011">
    <property type="protein sequence ID" value="CAL1263988.1"/>
    <property type="molecule type" value="Genomic_DNA"/>
</dbReference>
<accession>A0AAV1YYM3</accession>
<feature type="compositionally biased region" description="Polar residues" evidence="1">
    <location>
        <begin position="93"/>
        <end position="103"/>
    </location>
</feature>
<feature type="compositionally biased region" description="Polar residues" evidence="1">
    <location>
        <begin position="42"/>
        <end position="55"/>
    </location>
</feature>
<feature type="compositionally biased region" description="Basic and acidic residues" evidence="1">
    <location>
        <begin position="104"/>
        <end position="114"/>
    </location>
</feature>
<gene>
    <name evidence="2" type="ORF">LARSCL_LOCUS1791</name>
</gene>
<evidence type="ECO:0000313" key="3">
    <source>
        <dbReference type="Proteomes" id="UP001497382"/>
    </source>
</evidence>